<reference evidence="2 3" key="1">
    <citation type="submission" date="2016-02" db="EMBL/GenBank/DDBJ databases">
        <title>Comparative analysis of three nematocidal Bacillus thuringiensis strains.</title>
        <authorList>
            <person name="Hollensteiner J."/>
            <person name="Kloesener M."/>
            <person name="Bunk B."/>
            <person name="Sproeer C."/>
            <person name="Rosenstiel P."/>
            <person name="Schulte-Iserlohe R."/>
            <person name="Schulenburg H."/>
            <person name="Liesegang H."/>
        </authorList>
    </citation>
    <scope>NUCLEOTIDE SEQUENCE [LARGE SCALE GENOMIC DNA]</scope>
    <source>
        <strain evidence="2 3">Bt18247</strain>
    </source>
</reference>
<sequence>MKKISVAVLCIMSAFTLSLNVGAATKDSKEQPVKQQVQYMMSEPGGL</sequence>
<name>A0A9W3X6Q2_BACTU</name>
<evidence type="ECO:0000313" key="2">
    <source>
        <dbReference type="EMBL" id="AOM08900.1"/>
    </source>
</evidence>
<feature type="chain" id="PRO_5040906016" description="Complement C1q protein" evidence="1">
    <location>
        <begin position="24"/>
        <end position="47"/>
    </location>
</feature>
<gene>
    <name evidence="2" type="ORF">BTI247_04470</name>
</gene>
<evidence type="ECO:0000256" key="1">
    <source>
        <dbReference type="SAM" id="SignalP"/>
    </source>
</evidence>
<evidence type="ECO:0008006" key="4">
    <source>
        <dbReference type="Google" id="ProtNLM"/>
    </source>
</evidence>
<dbReference type="RefSeq" id="WP_003276351.1">
    <property type="nucleotide sequence ID" value="NZ_CP015250.1"/>
</dbReference>
<dbReference type="AlphaFoldDB" id="A0A9W3X6Q2"/>
<protein>
    <recommendedName>
        <fullName evidence="4">Complement C1q protein</fullName>
    </recommendedName>
</protein>
<feature type="signal peptide" evidence="1">
    <location>
        <begin position="1"/>
        <end position="23"/>
    </location>
</feature>
<organism evidence="2 3">
    <name type="scientific">Bacillus thuringiensis Bt18247</name>
    <dbReference type="NCBI Taxonomy" id="1423143"/>
    <lineage>
        <taxon>Bacteria</taxon>
        <taxon>Bacillati</taxon>
        <taxon>Bacillota</taxon>
        <taxon>Bacilli</taxon>
        <taxon>Bacillales</taxon>
        <taxon>Bacillaceae</taxon>
        <taxon>Bacillus</taxon>
        <taxon>Bacillus cereus group</taxon>
    </lineage>
</organism>
<accession>A0A9W3X6Q2</accession>
<dbReference type="Proteomes" id="UP000192743">
    <property type="component" value="Chromosome"/>
</dbReference>
<keyword evidence="1" id="KW-0732">Signal</keyword>
<evidence type="ECO:0000313" key="3">
    <source>
        <dbReference type="Proteomes" id="UP000192743"/>
    </source>
</evidence>
<dbReference type="EMBL" id="CP015250">
    <property type="protein sequence ID" value="AOM08900.1"/>
    <property type="molecule type" value="Genomic_DNA"/>
</dbReference>
<proteinExistence type="predicted"/>